<evidence type="ECO:0000313" key="3">
    <source>
        <dbReference type="Proteomes" id="UP000309340"/>
    </source>
</evidence>
<name>A0A4U0WSE2_9PEZI</name>
<dbReference type="OrthoDB" id="3695622at2759"/>
<evidence type="ECO:0000256" key="1">
    <source>
        <dbReference type="SAM" id="MobiDB-lite"/>
    </source>
</evidence>
<dbReference type="EMBL" id="NAJQ01000817">
    <property type="protein sequence ID" value="TKA64615.1"/>
    <property type="molecule type" value="Genomic_DNA"/>
</dbReference>
<protein>
    <recommendedName>
        <fullName evidence="4">F-box domain-containing protein</fullName>
    </recommendedName>
</protein>
<feature type="region of interest" description="Disordered" evidence="1">
    <location>
        <begin position="32"/>
        <end position="51"/>
    </location>
</feature>
<sequence length="162" mass="18518">MATTPPQRSFLSLPREIRDQIISYLLVKVEEPPTNPSRAGRRHSTRENVVSSTNHPAFRFTKLAHVSRQLRDEVADHGESMSKKGQAVAKLDIMFNGYLYHPTWTYVPALLQPGRPFELKIHTRLLTTESFRSSDRRPVTGIVNLFKILNAILRKGPIMNFP</sequence>
<comment type="caution">
    <text evidence="2">The sequence shown here is derived from an EMBL/GenBank/DDBJ whole genome shotgun (WGS) entry which is preliminary data.</text>
</comment>
<dbReference type="Proteomes" id="UP000309340">
    <property type="component" value="Unassembled WGS sequence"/>
</dbReference>
<keyword evidence="3" id="KW-1185">Reference proteome</keyword>
<organism evidence="2 3">
    <name type="scientific">Friedmanniomyces simplex</name>
    <dbReference type="NCBI Taxonomy" id="329884"/>
    <lineage>
        <taxon>Eukaryota</taxon>
        <taxon>Fungi</taxon>
        <taxon>Dikarya</taxon>
        <taxon>Ascomycota</taxon>
        <taxon>Pezizomycotina</taxon>
        <taxon>Dothideomycetes</taxon>
        <taxon>Dothideomycetidae</taxon>
        <taxon>Mycosphaerellales</taxon>
        <taxon>Teratosphaeriaceae</taxon>
        <taxon>Friedmanniomyces</taxon>
    </lineage>
</organism>
<evidence type="ECO:0008006" key="4">
    <source>
        <dbReference type="Google" id="ProtNLM"/>
    </source>
</evidence>
<proteinExistence type="predicted"/>
<gene>
    <name evidence="2" type="ORF">B0A55_10053</name>
</gene>
<dbReference type="AlphaFoldDB" id="A0A4U0WSE2"/>
<reference evidence="2 3" key="1">
    <citation type="submission" date="2017-03" db="EMBL/GenBank/DDBJ databases">
        <title>Genomes of endolithic fungi from Antarctica.</title>
        <authorList>
            <person name="Coleine C."/>
            <person name="Masonjones S."/>
            <person name="Stajich J.E."/>
        </authorList>
    </citation>
    <scope>NUCLEOTIDE SEQUENCE [LARGE SCALE GENOMIC DNA]</scope>
    <source>
        <strain evidence="2 3">CCFEE 5184</strain>
    </source>
</reference>
<evidence type="ECO:0000313" key="2">
    <source>
        <dbReference type="EMBL" id="TKA64615.1"/>
    </source>
</evidence>
<accession>A0A4U0WSE2</accession>